<dbReference type="EMBL" id="CAJNOH010000369">
    <property type="protein sequence ID" value="CAF1017055.1"/>
    <property type="molecule type" value="Genomic_DNA"/>
</dbReference>
<keyword evidence="11" id="KW-1185">Reference proteome</keyword>
<dbReference type="Proteomes" id="UP000663874">
    <property type="component" value="Unassembled WGS sequence"/>
</dbReference>
<dbReference type="Proteomes" id="UP000663836">
    <property type="component" value="Unassembled WGS sequence"/>
</dbReference>
<dbReference type="EMBL" id="CAJOBE010002296">
    <property type="protein sequence ID" value="CAF3812993.1"/>
    <property type="molecule type" value="Genomic_DNA"/>
</dbReference>
<evidence type="ECO:0000313" key="7">
    <source>
        <dbReference type="EMBL" id="CAF3613819.1"/>
    </source>
</evidence>
<dbReference type="EMBL" id="CAJOAX010003799">
    <property type="protein sequence ID" value="CAF3873707.1"/>
    <property type="molecule type" value="Genomic_DNA"/>
</dbReference>
<evidence type="ECO:0000313" key="5">
    <source>
        <dbReference type="EMBL" id="CAF1065421.1"/>
    </source>
</evidence>
<dbReference type="EMBL" id="CAJNOO010000936">
    <property type="protein sequence ID" value="CAF1065421.1"/>
    <property type="molecule type" value="Genomic_DNA"/>
</dbReference>
<evidence type="ECO:0000313" key="10">
    <source>
        <dbReference type="Proteomes" id="UP000663823"/>
    </source>
</evidence>
<dbReference type="EMBL" id="CAJOBD010000208">
    <property type="protein sequence ID" value="CAF3613819.1"/>
    <property type="molecule type" value="Genomic_DNA"/>
</dbReference>
<dbReference type="EMBL" id="CAJNOU010000343">
    <property type="protein sequence ID" value="CAF0966387.1"/>
    <property type="molecule type" value="Genomic_DNA"/>
</dbReference>
<sequence length="92" mass="10853">MNLESLPNQLLIDIFELLDSIQLLRAFHDLNIRFNKLLFSYFELYSLNFRSVLKHDFDIICQQHLPLILNKIHSLCLCDNDETPNLSSLFLS</sequence>
<dbReference type="Proteomes" id="UP000663864">
    <property type="component" value="Unassembled WGS sequence"/>
</dbReference>
<dbReference type="Proteomes" id="UP000663870">
    <property type="component" value="Unassembled WGS sequence"/>
</dbReference>
<dbReference type="Proteomes" id="UP000663882">
    <property type="component" value="Unassembled WGS sequence"/>
</dbReference>
<gene>
    <name evidence="8" type="ORF">FNK824_LOCUS15684</name>
    <name evidence="7" type="ORF">JBS370_LOCUS4433</name>
    <name evidence="6" type="ORF">JXQ802_LOCUS21142</name>
    <name evidence="9" type="ORF">OTI717_LOCUS22372</name>
    <name evidence="4" type="ORF">PYM288_LOCUS15417</name>
    <name evidence="5" type="ORF">RFH988_LOCUS17485</name>
    <name evidence="3" type="ORF">SEV965_LOCUS9010</name>
    <name evidence="2" type="ORF">ZHD862_LOCUS9077</name>
</gene>
<name>A0A819FZ33_9BILA</name>
<evidence type="ECO:0000313" key="3">
    <source>
        <dbReference type="EMBL" id="CAF0966387.1"/>
    </source>
</evidence>
<dbReference type="Proteomes" id="UP000663823">
    <property type="component" value="Unassembled WGS sequence"/>
</dbReference>
<comment type="caution">
    <text evidence="9">The sequence shown here is derived from an EMBL/GenBank/DDBJ whole genome shotgun (WGS) entry which is preliminary data.</text>
</comment>
<dbReference type="PROSITE" id="PS50181">
    <property type="entry name" value="FBOX"/>
    <property type="match status" value="1"/>
</dbReference>
<dbReference type="EMBL" id="CAJNOL010000616">
    <property type="protein sequence ID" value="CAF1139533.1"/>
    <property type="molecule type" value="Genomic_DNA"/>
</dbReference>
<proteinExistence type="predicted"/>
<dbReference type="InterPro" id="IPR001810">
    <property type="entry name" value="F-box_dom"/>
</dbReference>
<dbReference type="Proteomes" id="UP000663889">
    <property type="component" value="Unassembled WGS sequence"/>
</dbReference>
<dbReference type="Proteomes" id="UP000663854">
    <property type="component" value="Unassembled WGS sequence"/>
</dbReference>
<dbReference type="AlphaFoldDB" id="A0A819FZ33"/>
<evidence type="ECO:0000313" key="2">
    <source>
        <dbReference type="EMBL" id="CAF0933660.1"/>
    </source>
</evidence>
<evidence type="ECO:0000259" key="1">
    <source>
        <dbReference type="PROSITE" id="PS50181"/>
    </source>
</evidence>
<dbReference type="EMBL" id="CAJNOT010000304">
    <property type="protein sequence ID" value="CAF0933660.1"/>
    <property type="molecule type" value="Genomic_DNA"/>
</dbReference>
<accession>A0A819FZ33</accession>
<protein>
    <recommendedName>
        <fullName evidence="1">F-box domain-containing protein</fullName>
    </recommendedName>
</protein>
<reference evidence="9" key="1">
    <citation type="submission" date="2021-02" db="EMBL/GenBank/DDBJ databases">
        <authorList>
            <person name="Nowell W R."/>
        </authorList>
    </citation>
    <scope>NUCLEOTIDE SEQUENCE</scope>
</reference>
<evidence type="ECO:0000313" key="11">
    <source>
        <dbReference type="Proteomes" id="UP000663870"/>
    </source>
</evidence>
<feature type="domain" description="F-box" evidence="1">
    <location>
        <begin position="1"/>
        <end position="52"/>
    </location>
</feature>
<evidence type="ECO:0000313" key="9">
    <source>
        <dbReference type="EMBL" id="CAF3873707.1"/>
    </source>
</evidence>
<evidence type="ECO:0000313" key="4">
    <source>
        <dbReference type="EMBL" id="CAF1017055.1"/>
    </source>
</evidence>
<dbReference type="OrthoDB" id="10063321at2759"/>
<organism evidence="9 10">
    <name type="scientific">Rotaria sordida</name>
    <dbReference type="NCBI Taxonomy" id="392033"/>
    <lineage>
        <taxon>Eukaryota</taxon>
        <taxon>Metazoa</taxon>
        <taxon>Spiralia</taxon>
        <taxon>Gnathifera</taxon>
        <taxon>Rotifera</taxon>
        <taxon>Eurotatoria</taxon>
        <taxon>Bdelloidea</taxon>
        <taxon>Philodinida</taxon>
        <taxon>Philodinidae</taxon>
        <taxon>Rotaria</taxon>
    </lineage>
</organism>
<evidence type="ECO:0000313" key="6">
    <source>
        <dbReference type="EMBL" id="CAF1139533.1"/>
    </source>
</evidence>
<evidence type="ECO:0000313" key="8">
    <source>
        <dbReference type="EMBL" id="CAF3812993.1"/>
    </source>
</evidence>